<dbReference type="RefSeq" id="WP_342301413.1">
    <property type="nucleotide sequence ID" value="NZ_JBCEVZ010000096.1"/>
</dbReference>
<sequence>DYNAGNGAYQGVGQSTLQDTQGNKYYVVFSGGAPTATITGLAANTTYYAYVFDYNSTNLNSTTFINNAENYKGPAQSTIFGAALVGSTPLPVELSAFTAKAEGTTAVQLAWTTAQELHNDHFDVERSLDGTTFTTLGTVTGAGSSSTAHTYGFRDARLPFVANLLYYRLRQVDTNGQASYSPVRSVLLGQADVAPQLQAYPNPAHGNVSVRILGTVPTAPMQLFDATGRLVRTQPLADADTSISLQGLPAGLYILHCGALSQRLVVN</sequence>
<accession>A0ABU9M1U7</accession>
<comment type="caution">
    <text evidence="2">The sequence shown here is derived from an EMBL/GenBank/DDBJ whole genome shotgun (WGS) entry which is preliminary data.</text>
</comment>
<protein>
    <submittedName>
        <fullName evidence="2">T9SS type A sorting domain-containing protein</fullName>
    </submittedName>
</protein>
<gene>
    <name evidence="2" type="ORF">AAFH49_21400</name>
</gene>
<dbReference type="Pfam" id="PF18962">
    <property type="entry name" value="Por_Secre_tail"/>
    <property type="match status" value="1"/>
</dbReference>
<dbReference type="InterPro" id="IPR026444">
    <property type="entry name" value="Secre_tail"/>
</dbReference>
<dbReference type="NCBIfam" id="TIGR04183">
    <property type="entry name" value="Por_Secre_tail"/>
    <property type="match status" value="1"/>
</dbReference>
<dbReference type="EMBL" id="JBCEVZ010000096">
    <property type="protein sequence ID" value="MEL5996781.1"/>
    <property type="molecule type" value="Genomic_DNA"/>
</dbReference>
<evidence type="ECO:0000259" key="1">
    <source>
        <dbReference type="Pfam" id="PF18962"/>
    </source>
</evidence>
<name>A0ABU9M1U7_9BACT</name>
<proteinExistence type="predicted"/>
<dbReference type="Gene3D" id="2.60.40.10">
    <property type="entry name" value="Immunoglobulins"/>
    <property type="match status" value="1"/>
</dbReference>
<reference evidence="2 3" key="1">
    <citation type="journal article" date="2018" name="Arch. Microbiol.">
        <title>Hymenobacter segetis sp. nov., isolated from soil.</title>
        <authorList>
            <person name="Ten L.N."/>
            <person name="Lim S.J."/>
            <person name="Kim B.O."/>
            <person name="Kang I.K."/>
            <person name="Jung H.Y."/>
        </authorList>
    </citation>
    <scope>NUCLEOTIDE SEQUENCE [LARGE SCALE GENOMIC DNA]</scope>
    <source>
        <strain evidence="2 3">S7-3-11</strain>
    </source>
</reference>
<organism evidence="2 3">
    <name type="scientific">Hymenobacter segetis</name>
    <dbReference type="NCBI Taxonomy" id="2025509"/>
    <lineage>
        <taxon>Bacteria</taxon>
        <taxon>Pseudomonadati</taxon>
        <taxon>Bacteroidota</taxon>
        <taxon>Cytophagia</taxon>
        <taxon>Cytophagales</taxon>
        <taxon>Hymenobacteraceae</taxon>
        <taxon>Hymenobacter</taxon>
    </lineage>
</organism>
<feature type="domain" description="Secretion system C-terminal sorting" evidence="1">
    <location>
        <begin position="200"/>
        <end position="259"/>
    </location>
</feature>
<feature type="non-terminal residue" evidence="2">
    <location>
        <position position="1"/>
    </location>
</feature>
<keyword evidence="3" id="KW-1185">Reference proteome</keyword>
<dbReference type="InterPro" id="IPR013783">
    <property type="entry name" value="Ig-like_fold"/>
</dbReference>
<dbReference type="Proteomes" id="UP001479606">
    <property type="component" value="Unassembled WGS sequence"/>
</dbReference>
<evidence type="ECO:0000313" key="3">
    <source>
        <dbReference type="Proteomes" id="UP001479606"/>
    </source>
</evidence>
<evidence type="ECO:0000313" key="2">
    <source>
        <dbReference type="EMBL" id="MEL5996781.1"/>
    </source>
</evidence>